<evidence type="ECO:0000313" key="4">
    <source>
        <dbReference type="Proteomes" id="UP000242715"/>
    </source>
</evidence>
<keyword evidence="4" id="KW-1185">Reference proteome</keyword>
<accession>A0A2Z6PLM7</accession>
<name>A0A2Z6PLM7_TRISU</name>
<evidence type="ECO:0000256" key="2">
    <source>
        <dbReference type="SAM" id="MobiDB-lite"/>
    </source>
</evidence>
<proteinExistence type="predicted"/>
<feature type="coiled-coil region" evidence="1">
    <location>
        <begin position="285"/>
        <end position="350"/>
    </location>
</feature>
<evidence type="ECO:0000313" key="3">
    <source>
        <dbReference type="EMBL" id="GAU46207.1"/>
    </source>
</evidence>
<keyword evidence="1" id="KW-0175">Coiled coil</keyword>
<evidence type="ECO:0000256" key="1">
    <source>
        <dbReference type="SAM" id="Coils"/>
    </source>
</evidence>
<dbReference type="AlphaFoldDB" id="A0A2Z6PLM7"/>
<gene>
    <name evidence="3" type="ORF">TSUD_401680</name>
</gene>
<dbReference type="Proteomes" id="UP000242715">
    <property type="component" value="Unassembled WGS sequence"/>
</dbReference>
<protein>
    <submittedName>
        <fullName evidence="3">Uncharacterized protein</fullName>
    </submittedName>
</protein>
<reference evidence="4" key="1">
    <citation type="journal article" date="2017" name="Front. Plant Sci.">
        <title>Climate Clever Clovers: New Paradigm to Reduce the Environmental Footprint of Ruminants by Breeding Low Methanogenic Forages Utilizing Haplotype Variation.</title>
        <authorList>
            <person name="Kaur P."/>
            <person name="Appels R."/>
            <person name="Bayer P.E."/>
            <person name="Keeble-Gagnere G."/>
            <person name="Wang J."/>
            <person name="Hirakawa H."/>
            <person name="Shirasawa K."/>
            <person name="Vercoe P."/>
            <person name="Stefanova K."/>
            <person name="Durmic Z."/>
            <person name="Nichols P."/>
            <person name="Revell C."/>
            <person name="Isobe S.N."/>
            <person name="Edwards D."/>
            <person name="Erskine W."/>
        </authorList>
    </citation>
    <scope>NUCLEOTIDE SEQUENCE [LARGE SCALE GENOMIC DNA]</scope>
    <source>
        <strain evidence="4">cv. Daliak</strain>
    </source>
</reference>
<feature type="region of interest" description="Disordered" evidence="2">
    <location>
        <begin position="152"/>
        <end position="172"/>
    </location>
</feature>
<organism evidence="3 4">
    <name type="scientific">Trifolium subterraneum</name>
    <name type="common">Subterranean clover</name>
    <dbReference type="NCBI Taxonomy" id="3900"/>
    <lineage>
        <taxon>Eukaryota</taxon>
        <taxon>Viridiplantae</taxon>
        <taxon>Streptophyta</taxon>
        <taxon>Embryophyta</taxon>
        <taxon>Tracheophyta</taxon>
        <taxon>Spermatophyta</taxon>
        <taxon>Magnoliopsida</taxon>
        <taxon>eudicotyledons</taxon>
        <taxon>Gunneridae</taxon>
        <taxon>Pentapetalae</taxon>
        <taxon>rosids</taxon>
        <taxon>fabids</taxon>
        <taxon>Fabales</taxon>
        <taxon>Fabaceae</taxon>
        <taxon>Papilionoideae</taxon>
        <taxon>50 kb inversion clade</taxon>
        <taxon>NPAAA clade</taxon>
        <taxon>Hologalegina</taxon>
        <taxon>IRL clade</taxon>
        <taxon>Trifolieae</taxon>
        <taxon>Trifolium</taxon>
    </lineage>
</organism>
<dbReference type="EMBL" id="DF974186">
    <property type="protein sequence ID" value="GAU46207.1"/>
    <property type="molecule type" value="Genomic_DNA"/>
</dbReference>
<sequence length="353" mass="39006">MAVGKRMRSRDKHLMLIIPMSSVTLRGGGFSQFVEDVDSLFVEEGIFSGTYRWSIEVCGGEMFEYRGFGKIYEQMDVTWMDKPFHHLLPRVKAIQIALKCFFVGVMAEEQAPDSTSNVEDDEMAWVAVAGNVYHCCQAPKIQECSEKRQAAGLGSSSTTAPPPTPGGDNIENARGNAVIVDLEDAWRNFEHQARPPKVAIVDEIDASATGRVPSTVPRFVLPPVKGSPELVKKSSVALSDAKAIMDELGPEALKNELNDVMVAAFKLMEISSFLNGRECKYLAERDAAKEEVALVTQRLEQAKVNNAAYREKFKLQAGLVTKLGEKEAEVARLTTEKEELEGQIKDLTTEKET</sequence>